<feature type="transmembrane region" description="Helical" evidence="6">
    <location>
        <begin position="478"/>
        <end position="500"/>
    </location>
</feature>
<keyword evidence="3 6" id="KW-0812">Transmembrane</keyword>
<keyword evidence="8" id="KW-1185">Reference proteome</keyword>
<feature type="transmembrane region" description="Helical" evidence="6">
    <location>
        <begin position="346"/>
        <end position="370"/>
    </location>
</feature>
<feature type="transmembrane region" description="Helical" evidence="6">
    <location>
        <begin position="7"/>
        <end position="29"/>
    </location>
</feature>
<feature type="transmembrane region" description="Helical" evidence="6">
    <location>
        <begin position="122"/>
        <end position="144"/>
    </location>
</feature>
<organism evidence="7 8">
    <name type="scientific">Desulfotomaculum copahuensis</name>
    <dbReference type="NCBI Taxonomy" id="1838280"/>
    <lineage>
        <taxon>Bacteria</taxon>
        <taxon>Bacillati</taxon>
        <taxon>Bacillota</taxon>
        <taxon>Clostridia</taxon>
        <taxon>Eubacteriales</taxon>
        <taxon>Desulfotomaculaceae</taxon>
        <taxon>Desulfotomaculum</taxon>
    </lineage>
</organism>
<feature type="transmembrane region" description="Helical" evidence="6">
    <location>
        <begin position="391"/>
        <end position="411"/>
    </location>
</feature>
<evidence type="ECO:0000256" key="3">
    <source>
        <dbReference type="ARBA" id="ARBA00022692"/>
    </source>
</evidence>
<dbReference type="CDD" id="cd13124">
    <property type="entry name" value="MATE_SpoVB_like"/>
    <property type="match status" value="1"/>
</dbReference>
<keyword evidence="2" id="KW-1003">Cell membrane</keyword>
<dbReference type="AlphaFoldDB" id="A0A1B7LE71"/>
<gene>
    <name evidence="7" type="ORF">A6M21_10760</name>
</gene>
<dbReference type="RefSeq" id="WP_066668482.1">
    <property type="nucleotide sequence ID" value="NZ_LYVF01000164.1"/>
</dbReference>
<dbReference type="PANTHER" id="PTHR30250:SF24">
    <property type="entry name" value="STAGE V SPORULATION PROTEIN B"/>
    <property type="match status" value="1"/>
</dbReference>
<evidence type="ECO:0000256" key="1">
    <source>
        <dbReference type="ARBA" id="ARBA00004651"/>
    </source>
</evidence>
<dbReference type="EMBL" id="LYVF01000164">
    <property type="protein sequence ID" value="OAT81354.1"/>
    <property type="molecule type" value="Genomic_DNA"/>
</dbReference>
<evidence type="ECO:0000256" key="5">
    <source>
        <dbReference type="ARBA" id="ARBA00023136"/>
    </source>
</evidence>
<dbReference type="OrthoDB" id="9775950at2"/>
<feature type="transmembrane region" description="Helical" evidence="6">
    <location>
        <begin position="182"/>
        <end position="207"/>
    </location>
</feature>
<keyword evidence="5 6" id="KW-0472">Membrane</keyword>
<feature type="transmembrane region" description="Helical" evidence="6">
    <location>
        <begin position="82"/>
        <end position="110"/>
    </location>
</feature>
<dbReference type="InterPro" id="IPR002797">
    <property type="entry name" value="Polysacc_synth"/>
</dbReference>
<dbReference type="InterPro" id="IPR050833">
    <property type="entry name" value="Poly_Biosynth_Transport"/>
</dbReference>
<evidence type="ECO:0000313" key="7">
    <source>
        <dbReference type="EMBL" id="OAT81354.1"/>
    </source>
</evidence>
<dbReference type="STRING" id="1838280.A6M21_10760"/>
<feature type="transmembrane region" description="Helical" evidence="6">
    <location>
        <begin position="447"/>
        <end position="466"/>
    </location>
</feature>
<dbReference type="Proteomes" id="UP000078532">
    <property type="component" value="Unassembled WGS sequence"/>
</dbReference>
<dbReference type="NCBIfam" id="TIGR02900">
    <property type="entry name" value="spore_V_B"/>
    <property type="match status" value="1"/>
</dbReference>
<dbReference type="GO" id="GO:0005886">
    <property type="term" value="C:plasma membrane"/>
    <property type="evidence" value="ECO:0007669"/>
    <property type="project" value="UniProtKB-SubCell"/>
</dbReference>
<evidence type="ECO:0000256" key="4">
    <source>
        <dbReference type="ARBA" id="ARBA00022989"/>
    </source>
</evidence>
<comment type="caution">
    <text evidence="7">The sequence shown here is derived from an EMBL/GenBank/DDBJ whole genome shotgun (WGS) entry which is preliminary data.</text>
</comment>
<proteinExistence type="predicted"/>
<feature type="transmembrane region" description="Helical" evidence="6">
    <location>
        <begin position="49"/>
        <end position="70"/>
    </location>
</feature>
<feature type="transmembrane region" description="Helical" evidence="6">
    <location>
        <begin position="417"/>
        <end position="435"/>
    </location>
</feature>
<feature type="transmembrane region" description="Helical" evidence="6">
    <location>
        <begin position="322"/>
        <end position="340"/>
    </location>
</feature>
<dbReference type="Pfam" id="PF01943">
    <property type="entry name" value="Polysacc_synt"/>
    <property type="match status" value="1"/>
</dbReference>
<reference evidence="7 8" key="1">
    <citation type="submission" date="2016-04" db="EMBL/GenBank/DDBJ databases">
        <authorList>
            <person name="Evans L.H."/>
            <person name="Alamgir A."/>
            <person name="Owens N."/>
            <person name="Weber N.D."/>
            <person name="Virtaneva K."/>
            <person name="Barbian K."/>
            <person name="Babar A."/>
            <person name="Rosenke K."/>
        </authorList>
    </citation>
    <scope>NUCLEOTIDE SEQUENCE [LARGE SCALE GENOMIC DNA]</scope>
    <source>
        <strain evidence="7 8">LMa1</strain>
    </source>
</reference>
<dbReference type="PANTHER" id="PTHR30250">
    <property type="entry name" value="PST FAMILY PREDICTED COLANIC ACID TRANSPORTER"/>
    <property type="match status" value="1"/>
</dbReference>
<sequence length="515" mass="56308">MTRQSFVYGAFILLVASLFNRVIGFIYQIAMIRIIRPEGVGLFNMVYPIYVLVLVLAGAGIPVAIAKLVAEEVARKNLYGAYRIFTIAFWCITGSSVFLTGLLLFALPWIKQLAFPHPKVYYSLLALIPAIIIVSLCSAFRGFFQGLQQMTPTATTQVVEQIIRVTAGLVIAYLLLPRGVEYAAMGISLGVVCGELAGFLLMLFIYVQKRPPLTGLRLNLPAPLYVDARRIFQLAVPVTLTRFVSTALLSVDAILIPRRLQAAGLGLLETTATYGQLVGIAETLLFTPGIVTISLATALVPAISDALAQNDLALVRGRTEEALRLTMLAGLPTAAVFWFMPRELCAVLFGYGEAGQALAILALGGPFLYLQQTVTGVLQGLGLADRPLKNLLVASLFKIIGIYYLTAVPSLTVRGTAAAISLGYMIMALLNYLDLRRSIRLRVDPGYCLGKPLAATAGMLAVMQLWREYMFKPDSIFHIGFFLLLGGFTYLFILLLLGGVHRYDLSRLHSFLRLR</sequence>
<feature type="transmembrane region" description="Helical" evidence="6">
    <location>
        <begin position="156"/>
        <end position="176"/>
    </location>
</feature>
<protein>
    <submittedName>
        <fullName evidence="7">Stage V sporulation protein B</fullName>
    </submittedName>
</protein>
<evidence type="ECO:0000256" key="6">
    <source>
        <dbReference type="SAM" id="Phobius"/>
    </source>
</evidence>
<dbReference type="InterPro" id="IPR024923">
    <property type="entry name" value="PG_synth_SpoVB"/>
</dbReference>
<accession>A0A1B7LE71</accession>
<name>A0A1B7LE71_9FIRM</name>
<comment type="subcellular location">
    <subcellularLocation>
        <location evidence="1">Cell membrane</location>
        <topology evidence="1">Multi-pass membrane protein</topology>
    </subcellularLocation>
</comment>
<keyword evidence="4 6" id="KW-1133">Transmembrane helix</keyword>
<evidence type="ECO:0000313" key="8">
    <source>
        <dbReference type="Proteomes" id="UP000078532"/>
    </source>
</evidence>
<dbReference type="InterPro" id="IPR014249">
    <property type="entry name" value="Spore_V_B"/>
</dbReference>
<dbReference type="PIRSF" id="PIRSF038958">
    <property type="entry name" value="PG_synth_SpoVB"/>
    <property type="match status" value="1"/>
</dbReference>
<evidence type="ECO:0000256" key="2">
    <source>
        <dbReference type="ARBA" id="ARBA00022475"/>
    </source>
</evidence>